<dbReference type="AlphaFoldDB" id="A0A8R2JQA9"/>
<dbReference type="GeneID" id="107883967"/>
<feature type="region of interest" description="Disordered" evidence="1">
    <location>
        <begin position="78"/>
        <end position="125"/>
    </location>
</feature>
<dbReference type="OrthoDB" id="6609030at2759"/>
<reference evidence="2" key="2">
    <citation type="submission" date="2022-06" db="UniProtKB">
        <authorList>
            <consortium name="EnsemblMetazoa"/>
        </authorList>
    </citation>
    <scope>IDENTIFICATION</scope>
</reference>
<evidence type="ECO:0000313" key="3">
    <source>
        <dbReference type="Proteomes" id="UP000007819"/>
    </source>
</evidence>
<name>A0A8R2JQA9_ACYPI</name>
<evidence type="ECO:0000256" key="1">
    <source>
        <dbReference type="SAM" id="MobiDB-lite"/>
    </source>
</evidence>
<dbReference type="RefSeq" id="XP_029343874.1">
    <property type="nucleotide sequence ID" value="XM_029488014.1"/>
</dbReference>
<proteinExistence type="predicted"/>
<protein>
    <submittedName>
        <fullName evidence="2">Uncharacterized protein</fullName>
    </submittedName>
</protein>
<dbReference type="KEGG" id="api:107883967"/>
<sequence length="392" mass="42722">MCRCKLKFNIVTQKDYVIEHAYMICQMFVRKNKYPIKSHRIFPGTIMSAVVSVCIRLQNANCQSHGANNVYREYSEVHQRPSAAGKPYDTDNVQNPVSGGYHSLPDVNDNDKWQSPESSGVHHGGGYSNAALTDVTGVTVNGGGPVVVSGGSVVLRPSAGGFVVDGGGIGKFGEPEAVGVQQLPLSAVGPYVAAGDRVLQFGPPPPQHIHPFGHTFFRASGLLQWLLFGKTMFDPPSLDGYSPLCSRLTAVGRFLLDRVFDPLFATGFFMAASYLFRTSVLPRIAHYIHVYAMMKDHVVDDGRFAGGRQISGYLDALTSAVNDAVNDDIPCFQRIVCEAGLQLASSPVARSARRMSKIIISKHELAHVFKESFTGSVSDCSQYMCKIHAKFR</sequence>
<dbReference type="EnsemblMetazoa" id="XM_029488014.1">
    <property type="protein sequence ID" value="XP_029343874.1"/>
    <property type="gene ID" value="LOC107883967"/>
</dbReference>
<keyword evidence="3" id="KW-1185">Reference proteome</keyword>
<organism evidence="2 3">
    <name type="scientific">Acyrthosiphon pisum</name>
    <name type="common">Pea aphid</name>
    <dbReference type="NCBI Taxonomy" id="7029"/>
    <lineage>
        <taxon>Eukaryota</taxon>
        <taxon>Metazoa</taxon>
        <taxon>Ecdysozoa</taxon>
        <taxon>Arthropoda</taxon>
        <taxon>Hexapoda</taxon>
        <taxon>Insecta</taxon>
        <taxon>Pterygota</taxon>
        <taxon>Neoptera</taxon>
        <taxon>Paraneoptera</taxon>
        <taxon>Hemiptera</taxon>
        <taxon>Sternorrhyncha</taxon>
        <taxon>Aphidomorpha</taxon>
        <taxon>Aphidoidea</taxon>
        <taxon>Aphididae</taxon>
        <taxon>Macrosiphini</taxon>
        <taxon>Acyrthosiphon</taxon>
    </lineage>
</organism>
<dbReference type="Proteomes" id="UP000007819">
    <property type="component" value="Chromosome A1"/>
</dbReference>
<reference evidence="3" key="1">
    <citation type="submission" date="2010-06" db="EMBL/GenBank/DDBJ databases">
        <authorList>
            <person name="Jiang H."/>
            <person name="Abraham K."/>
            <person name="Ali S."/>
            <person name="Alsbrooks S.L."/>
            <person name="Anim B.N."/>
            <person name="Anosike U.S."/>
            <person name="Attaway T."/>
            <person name="Bandaranaike D.P."/>
            <person name="Battles P.K."/>
            <person name="Bell S.N."/>
            <person name="Bell A.V."/>
            <person name="Beltran B."/>
            <person name="Bickham C."/>
            <person name="Bustamante Y."/>
            <person name="Caleb T."/>
            <person name="Canada A."/>
            <person name="Cardenas V."/>
            <person name="Carter K."/>
            <person name="Chacko J."/>
            <person name="Chandrabose M.N."/>
            <person name="Chavez D."/>
            <person name="Chavez A."/>
            <person name="Chen L."/>
            <person name="Chu H.-S."/>
            <person name="Claassen K.J."/>
            <person name="Cockrell R."/>
            <person name="Collins M."/>
            <person name="Cooper J.A."/>
            <person name="Cree A."/>
            <person name="Curry S.M."/>
            <person name="Da Y."/>
            <person name="Dao M.D."/>
            <person name="Das B."/>
            <person name="Davila M.-L."/>
            <person name="Davy-Carroll L."/>
            <person name="Denson S."/>
            <person name="Dinh H."/>
            <person name="Ebong V.E."/>
            <person name="Edwards J.R."/>
            <person name="Egan A."/>
            <person name="El-Daye J."/>
            <person name="Escobedo L."/>
            <person name="Fernandez S."/>
            <person name="Fernando P.R."/>
            <person name="Flagg N."/>
            <person name="Forbes L.D."/>
            <person name="Fowler R.G."/>
            <person name="Fu Q."/>
            <person name="Gabisi R.A."/>
            <person name="Ganer J."/>
            <person name="Garbino Pronczuk A."/>
            <person name="Garcia R.M."/>
            <person name="Garner T."/>
            <person name="Garrett T.E."/>
            <person name="Gonzalez D.A."/>
            <person name="Hamid H."/>
            <person name="Hawkins E.S."/>
            <person name="Hirani K."/>
            <person name="Hogues M.E."/>
            <person name="Hollins B."/>
            <person name="Hsiao C.-H."/>
            <person name="Jabil R."/>
            <person name="James M.L."/>
            <person name="Jhangiani S.N."/>
            <person name="Johnson B."/>
            <person name="Johnson Q."/>
            <person name="Joshi V."/>
            <person name="Kalu J.B."/>
            <person name="Kam C."/>
            <person name="Kashfia A."/>
            <person name="Keebler J."/>
            <person name="Kisamo H."/>
            <person name="Kovar C.L."/>
            <person name="Lago L.A."/>
            <person name="Lai C.-Y."/>
            <person name="Laidlaw J."/>
            <person name="Lara F."/>
            <person name="Le T.-K."/>
            <person name="Lee S.L."/>
            <person name="Legall F.H."/>
            <person name="Lemon S.J."/>
            <person name="Lewis L.R."/>
            <person name="Li B."/>
            <person name="Liu Y."/>
            <person name="Liu Y.-S."/>
            <person name="Lopez J."/>
            <person name="Lozado R.J."/>
            <person name="Lu J."/>
            <person name="Madu R.C."/>
            <person name="Maheshwari M."/>
            <person name="Maheshwari R."/>
            <person name="Malloy K."/>
            <person name="Martinez E."/>
            <person name="Mathew T."/>
            <person name="Mercado I.C."/>
            <person name="Mercado C."/>
            <person name="Meyer B."/>
            <person name="Montgomery K."/>
            <person name="Morgan M.B."/>
            <person name="Munidasa M."/>
            <person name="Nazareth L.V."/>
            <person name="Nelson J."/>
            <person name="Ng B.M."/>
            <person name="Nguyen N.B."/>
            <person name="Nguyen P.Q."/>
            <person name="Nguyen T."/>
            <person name="Obregon M."/>
            <person name="Okwuonu G.O."/>
            <person name="Onwere C.G."/>
            <person name="Orozco G."/>
            <person name="Parra A."/>
            <person name="Patel S."/>
            <person name="Patil S."/>
            <person name="Perez A."/>
            <person name="Perez Y."/>
            <person name="Pham C."/>
            <person name="Primus E.L."/>
            <person name="Pu L.-L."/>
            <person name="Puazo M."/>
            <person name="Qin X."/>
            <person name="Quiroz J.B."/>
            <person name="Reese J."/>
            <person name="Richards S."/>
            <person name="Rives C.M."/>
            <person name="Robberts R."/>
            <person name="Ruiz S.J."/>
            <person name="Ruiz M.J."/>
            <person name="Santibanez J."/>
            <person name="Schneider B.W."/>
            <person name="Sisson I."/>
            <person name="Smith M."/>
            <person name="Sodergren E."/>
            <person name="Song X.-Z."/>
            <person name="Song B.B."/>
            <person name="Summersgill H."/>
            <person name="Thelus R."/>
            <person name="Thornton R.D."/>
            <person name="Trejos Z.Y."/>
            <person name="Usmani K."/>
            <person name="Vattathil S."/>
            <person name="Villasana D."/>
            <person name="Walker D.L."/>
            <person name="Wang S."/>
            <person name="Wang K."/>
            <person name="White C.S."/>
            <person name="Williams A.C."/>
            <person name="Williamson J."/>
            <person name="Wilson K."/>
            <person name="Woghiren I.O."/>
            <person name="Woodworth J.R."/>
            <person name="Worley K.C."/>
            <person name="Wright R.A."/>
            <person name="Wu W."/>
            <person name="Young L."/>
            <person name="Zhang L."/>
            <person name="Zhang J."/>
            <person name="Zhu Y."/>
            <person name="Muzny D.M."/>
            <person name="Weinstock G."/>
            <person name="Gibbs R.A."/>
        </authorList>
    </citation>
    <scope>NUCLEOTIDE SEQUENCE [LARGE SCALE GENOMIC DNA]</scope>
    <source>
        <strain evidence="3">LSR1</strain>
    </source>
</reference>
<accession>A0A8R2JQA9</accession>
<evidence type="ECO:0000313" key="2">
    <source>
        <dbReference type="EnsemblMetazoa" id="XP_029343874.1"/>
    </source>
</evidence>